<gene>
    <name evidence="2" type="ORF">GCM10014715_64240</name>
</gene>
<dbReference type="RefSeq" id="WP_189905833.1">
    <property type="nucleotide sequence ID" value="NZ_BNBC01000038.1"/>
</dbReference>
<dbReference type="GO" id="GO:0004519">
    <property type="term" value="F:endonuclease activity"/>
    <property type="evidence" value="ECO:0007669"/>
    <property type="project" value="InterPro"/>
</dbReference>
<dbReference type="InterPro" id="IPR007560">
    <property type="entry name" value="Restrct_endonuc_IV_Mrr"/>
</dbReference>
<protein>
    <recommendedName>
        <fullName evidence="1">Restriction endonuclease type IV Mrr domain-containing protein</fullName>
    </recommendedName>
</protein>
<dbReference type="Proteomes" id="UP000641386">
    <property type="component" value="Unassembled WGS sequence"/>
</dbReference>
<reference evidence="2" key="2">
    <citation type="submission" date="2020-09" db="EMBL/GenBank/DDBJ databases">
        <authorList>
            <person name="Sun Q."/>
            <person name="Ohkuma M."/>
        </authorList>
    </citation>
    <scope>NUCLEOTIDE SEQUENCE</scope>
    <source>
        <strain evidence="2">JCM 3302</strain>
    </source>
</reference>
<reference evidence="2" key="1">
    <citation type="journal article" date="2014" name="Int. J. Syst. Evol. Microbiol.">
        <title>Complete genome sequence of Corynebacterium casei LMG S-19264T (=DSM 44701T), isolated from a smear-ripened cheese.</title>
        <authorList>
            <consortium name="US DOE Joint Genome Institute (JGI-PGF)"/>
            <person name="Walter F."/>
            <person name="Albersmeier A."/>
            <person name="Kalinowski J."/>
            <person name="Ruckert C."/>
        </authorList>
    </citation>
    <scope>NUCLEOTIDE SEQUENCE</scope>
    <source>
        <strain evidence="2">JCM 3302</strain>
    </source>
</reference>
<organism evidence="2 3">
    <name type="scientific">Streptomyces spiralis</name>
    <dbReference type="NCBI Taxonomy" id="66376"/>
    <lineage>
        <taxon>Bacteria</taxon>
        <taxon>Bacillati</taxon>
        <taxon>Actinomycetota</taxon>
        <taxon>Actinomycetes</taxon>
        <taxon>Kitasatosporales</taxon>
        <taxon>Streptomycetaceae</taxon>
        <taxon>Streptomyces</taxon>
    </lineage>
</organism>
<comment type="caution">
    <text evidence="2">The sequence shown here is derived from an EMBL/GenBank/DDBJ whole genome shotgun (WGS) entry which is preliminary data.</text>
</comment>
<feature type="domain" description="Restriction endonuclease type IV Mrr" evidence="1">
    <location>
        <begin position="13"/>
        <end position="56"/>
    </location>
</feature>
<proteinExistence type="predicted"/>
<dbReference type="GO" id="GO:0009307">
    <property type="term" value="P:DNA restriction-modification system"/>
    <property type="evidence" value="ECO:0007669"/>
    <property type="project" value="InterPro"/>
</dbReference>
<dbReference type="GO" id="GO:0003677">
    <property type="term" value="F:DNA binding"/>
    <property type="evidence" value="ECO:0007669"/>
    <property type="project" value="InterPro"/>
</dbReference>
<accession>A0A919ACL5</accession>
<evidence type="ECO:0000313" key="3">
    <source>
        <dbReference type="Proteomes" id="UP000641386"/>
    </source>
</evidence>
<dbReference type="AlphaFoldDB" id="A0A919ACL5"/>
<evidence type="ECO:0000259" key="1">
    <source>
        <dbReference type="Pfam" id="PF04471"/>
    </source>
</evidence>
<dbReference type="EMBL" id="BNBC01000038">
    <property type="protein sequence ID" value="GHE99177.1"/>
    <property type="molecule type" value="Genomic_DNA"/>
</dbReference>
<sequence length="86" mass="9782">MPARLRITLDEFDAVDDRQFEYALRDLLIRDGFDARQVGRAGDQGAGVIAEHSRLGRLVDRDRLGQWAHDGVPLHHLLRLPARRGD</sequence>
<evidence type="ECO:0000313" key="2">
    <source>
        <dbReference type="EMBL" id="GHE99177.1"/>
    </source>
</evidence>
<dbReference type="Pfam" id="PF04471">
    <property type="entry name" value="Mrr_cat"/>
    <property type="match status" value="1"/>
</dbReference>
<name>A0A919ACL5_9ACTN</name>
<keyword evidence="3" id="KW-1185">Reference proteome</keyword>